<dbReference type="PANTHER" id="PTHR45800">
    <property type="entry name" value="PHOSPHATIDYLINOSITOL 4-KINASE GAMMA"/>
    <property type="match status" value="1"/>
</dbReference>
<dbReference type="CDD" id="cd17039">
    <property type="entry name" value="Ubl_ubiquitin_like"/>
    <property type="match status" value="1"/>
</dbReference>
<dbReference type="AlphaFoldDB" id="A0A7S1CYH6"/>
<evidence type="ECO:0000256" key="6">
    <source>
        <dbReference type="SAM" id="MobiDB-lite"/>
    </source>
</evidence>
<evidence type="ECO:0000313" key="9">
    <source>
        <dbReference type="EMBL" id="CAD8930944.1"/>
    </source>
</evidence>
<keyword evidence="4" id="KW-0418">Kinase</keyword>
<gene>
    <name evidence="9" type="ORF">CTEN0397_LOCUS1966</name>
</gene>
<organism evidence="9">
    <name type="scientific">Cyclophora tenuis</name>
    <name type="common">Marine diatom</name>
    <dbReference type="NCBI Taxonomy" id="216820"/>
    <lineage>
        <taxon>Eukaryota</taxon>
        <taxon>Sar</taxon>
        <taxon>Stramenopiles</taxon>
        <taxon>Ochrophyta</taxon>
        <taxon>Bacillariophyta</taxon>
        <taxon>Fragilariophyceae</taxon>
        <taxon>Fragilariophycidae</taxon>
        <taxon>Cyclophorales</taxon>
        <taxon>Cyclophoraceae</taxon>
        <taxon>Cyclophora</taxon>
    </lineage>
</organism>
<evidence type="ECO:0008006" key="10">
    <source>
        <dbReference type="Google" id="ProtNLM"/>
    </source>
</evidence>
<proteinExistence type="inferred from homology"/>
<dbReference type="PROSITE" id="PS50290">
    <property type="entry name" value="PI3_4_KINASE_3"/>
    <property type="match status" value="1"/>
</dbReference>
<dbReference type="GO" id="GO:0005524">
    <property type="term" value="F:ATP binding"/>
    <property type="evidence" value="ECO:0007669"/>
    <property type="project" value="UniProtKB-KW"/>
</dbReference>
<dbReference type="PROSITE" id="PS50053">
    <property type="entry name" value="UBIQUITIN_2"/>
    <property type="match status" value="1"/>
</dbReference>
<dbReference type="InterPro" id="IPR000626">
    <property type="entry name" value="Ubiquitin-like_dom"/>
</dbReference>
<keyword evidence="2" id="KW-0808">Transferase</keyword>
<comment type="similarity">
    <text evidence="1">Belongs to the PI3/PI4-kinase family. Type II PI4K subfamily.</text>
</comment>
<sequence>MGSHNTALEIRESYRGPDLNLFFRDLRDRQARKRPFTVKSWSTIKDVKDCISTILNVPPSAQRLFYGPLTSLPNHRTLHDAGIYRSGETLLLDIRPDQSANLSSLQRSFDICVCSSMLELTPRHLRHLVQQSRRGLALGLKPELVMDGSGGTYILHDARKVNIGVFKPADEEPYAENNPRGYVRQSGNSSFSALREGIDPGEACLREVAAYLLDHGGFSDVPMTTLVEARHPAFNTNGSRLNVSQGGASLGSHSLLGDNQPRTHKKKVGSFQAFVNSECTMDDLSPSKLSKDEVHKIAVLDIRLMNADRNSANLLCQRRENNSLRLIPIDHGFCLRSVCDVSWMDWCWLDWPQLKQPLSKKTRDYVLKLDIDADVRMLKESLNIQGAAIDYFRASSKMLIEGVKAGLTLYEIATLCCRNDDMGAIPSRLEVMTEIASELSTLAAGNGRWHHSTASRAIAEQLSPSPEAKSSFSTLRIIKSASSVNFHSLGHNDSVDIPGMAQSSASDASSDVGDAVTDRDECEEWAAAVVADVSMDKRLMATAAEDNESSSDDTVLSSSPKGFWFTKPGEHDSDDESVTWSPHVSPMSSMELSKEAGLLPKEEGLFLPDVKAFKSSSSLLTESLDGSFLLPPPATIDTSLVNVPQAIRRSSSNMSRSQSYSVFRTRSISNSSSNLSNTQLNCNWRSYFHKFVNLVVSREIAAAAQSTTAA</sequence>
<feature type="domain" description="Ubiquitin-like" evidence="7">
    <location>
        <begin position="19"/>
        <end position="83"/>
    </location>
</feature>
<keyword evidence="5" id="KW-0067">ATP-binding</keyword>
<evidence type="ECO:0000256" key="1">
    <source>
        <dbReference type="ARBA" id="ARBA00008941"/>
    </source>
</evidence>
<dbReference type="SMART" id="SM00213">
    <property type="entry name" value="UBQ"/>
    <property type="match status" value="1"/>
</dbReference>
<dbReference type="EMBL" id="HBFW01003030">
    <property type="protein sequence ID" value="CAD8930944.1"/>
    <property type="molecule type" value="Transcribed_RNA"/>
</dbReference>
<keyword evidence="3" id="KW-0547">Nucleotide-binding</keyword>
<evidence type="ECO:0000256" key="3">
    <source>
        <dbReference type="ARBA" id="ARBA00022741"/>
    </source>
</evidence>
<evidence type="ECO:0000256" key="5">
    <source>
        <dbReference type="ARBA" id="ARBA00022840"/>
    </source>
</evidence>
<dbReference type="InterPro" id="IPR044571">
    <property type="entry name" value="P4KG1-8"/>
</dbReference>
<dbReference type="SUPFAM" id="SSF54236">
    <property type="entry name" value="Ubiquitin-like"/>
    <property type="match status" value="1"/>
</dbReference>
<evidence type="ECO:0000256" key="4">
    <source>
        <dbReference type="ARBA" id="ARBA00022777"/>
    </source>
</evidence>
<dbReference type="PANTHER" id="PTHR45800:SF11">
    <property type="entry name" value="PHOSPHATIDYLINOSITOL 3-KINASE-RELATED PROTEIN KINASE"/>
    <property type="match status" value="1"/>
</dbReference>
<protein>
    <recommendedName>
        <fullName evidence="10">PI3K/PI4K catalytic domain-containing protein</fullName>
    </recommendedName>
</protein>
<dbReference type="Gene3D" id="3.10.20.90">
    <property type="entry name" value="Phosphatidylinositol 3-kinase Catalytic Subunit, Chain A, domain 1"/>
    <property type="match status" value="1"/>
</dbReference>
<dbReference type="GO" id="GO:0016301">
    <property type="term" value="F:kinase activity"/>
    <property type="evidence" value="ECO:0007669"/>
    <property type="project" value="UniProtKB-KW"/>
</dbReference>
<evidence type="ECO:0000256" key="2">
    <source>
        <dbReference type="ARBA" id="ARBA00022679"/>
    </source>
</evidence>
<feature type="region of interest" description="Disordered" evidence="6">
    <location>
        <begin position="497"/>
        <end position="517"/>
    </location>
</feature>
<dbReference type="InterPro" id="IPR029071">
    <property type="entry name" value="Ubiquitin-like_domsf"/>
</dbReference>
<reference evidence="9" key="1">
    <citation type="submission" date="2021-01" db="EMBL/GenBank/DDBJ databases">
        <authorList>
            <person name="Corre E."/>
            <person name="Pelletier E."/>
            <person name="Niang G."/>
            <person name="Scheremetjew M."/>
            <person name="Finn R."/>
            <person name="Kale V."/>
            <person name="Holt S."/>
            <person name="Cochrane G."/>
            <person name="Meng A."/>
            <person name="Brown T."/>
            <person name="Cohen L."/>
        </authorList>
    </citation>
    <scope>NUCLEOTIDE SEQUENCE</scope>
    <source>
        <strain evidence="9">ECT3854</strain>
    </source>
</reference>
<dbReference type="InterPro" id="IPR000403">
    <property type="entry name" value="PI3/4_kinase_cat_dom"/>
</dbReference>
<evidence type="ECO:0000259" key="8">
    <source>
        <dbReference type="PROSITE" id="PS50290"/>
    </source>
</evidence>
<dbReference type="Pfam" id="PF00454">
    <property type="entry name" value="PI3_PI4_kinase"/>
    <property type="match status" value="1"/>
</dbReference>
<name>A0A7S1CYH6_CYCTE</name>
<accession>A0A7S1CYH6</accession>
<feature type="domain" description="PI3K/PI4K catalytic" evidence="8">
    <location>
        <begin position="139"/>
        <end position="457"/>
    </location>
</feature>
<evidence type="ECO:0000259" key="7">
    <source>
        <dbReference type="PROSITE" id="PS50053"/>
    </source>
</evidence>